<comment type="caution">
    <text evidence="12">The sequence shown here is derived from an EMBL/GenBank/DDBJ whole genome shotgun (WGS) entry which is preliminary data.</text>
</comment>
<dbReference type="Gene3D" id="1.20.58.400">
    <property type="entry name" value="t-snare proteins"/>
    <property type="match status" value="1"/>
</dbReference>
<dbReference type="InterPro" id="IPR010989">
    <property type="entry name" value="SNARE"/>
</dbReference>
<dbReference type="SUPFAM" id="SSF58038">
    <property type="entry name" value="SNARE fusion complex"/>
    <property type="match status" value="1"/>
</dbReference>
<evidence type="ECO:0000313" key="13">
    <source>
        <dbReference type="Proteomes" id="UP000824120"/>
    </source>
</evidence>
<evidence type="ECO:0000256" key="2">
    <source>
        <dbReference type="ARBA" id="ARBA00022448"/>
    </source>
</evidence>
<name>A0A9J5YX79_SOLCO</name>
<evidence type="ECO:0000256" key="8">
    <source>
        <dbReference type="ARBA" id="ARBA00060376"/>
    </source>
</evidence>
<evidence type="ECO:0000256" key="4">
    <source>
        <dbReference type="ARBA" id="ARBA00022927"/>
    </source>
</evidence>
<dbReference type="PANTHER" id="PTHR21230">
    <property type="entry name" value="VESICLE TRANSPORT V-SNARE PROTEIN VTI1-RELATED"/>
    <property type="match status" value="1"/>
</dbReference>
<dbReference type="InterPro" id="IPR038407">
    <property type="entry name" value="v-SNARE_N_sf"/>
</dbReference>
<gene>
    <name evidence="12" type="ORF">H5410_024978</name>
</gene>
<reference evidence="12 13" key="1">
    <citation type="submission" date="2020-09" db="EMBL/GenBank/DDBJ databases">
        <title>De no assembly of potato wild relative species, Solanum commersonii.</title>
        <authorList>
            <person name="Cho K."/>
        </authorList>
    </citation>
    <scope>NUCLEOTIDE SEQUENCE [LARGE SCALE GENOMIC DNA]</scope>
    <source>
        <strain evidence="12">LZ3.2</strain>
        <tissue evidence="12">Leaf</tissue>
    </source>
</reference>
<dbReference type="FunFam" id="1.20.58.400:FF:000001">
    <property type="entry name" value="Vesicle transport through interaction with t-SNAREs homolog 1A"/>
    <property type="match status" value="1"/>
</dbReference>
<accession>A0A9J5YX79</accession>
<dbReference type="GO" id="GO:0012507">
    <property type="term" value="C:ER to Golgi transport vesicle membrane"/>
    <property type="evidence" value="ECO:0007669"/>
    <property type="project" value="TreeGrafter"/>
</dbReference>
<dbReference type="GO" id="GO:0031201">
    <property type="term" value="C:SNARE complex"/>
    <property type="evidence" value="ECO:0007669"/>
    <property type="project" value="TreeGrafter"/>
</dbReference>
<evidence type="ECO:0000256" key="6">
    <source>
        <dbReference type="ARBA" id="ARBA00023054"/>
    </source>
</evidence>
<dbReference type="GO" id="GO:0005789">
    <property type="term" value="C:endoplasmic reticulum membrane"/>
    <property type="evidence" value="ECO:0007669"/>
    <property type="project" value="TreeGrafter"/>
</dbReference>
<keyword evidence="6 9" id="KW-0175">Coiled coil</keyword>
<feature type="domain" description="Vesicle transport v-SNARE N-terminal" evidence="11">
    <location>
        <begin position="1"/>
        <end position="93"/>
    </location>
</feature>
<feature type="transmembrane region" description="Helical" evidence="10">
    <location>
        <begin position="226"/>
        <end position="245"/>
    </location>
</feature>
<keyword evidence="4" id="KW-0653">Protein transport</keyword>
<proteinExistence type="inferred from homology"/>
<evidence type="ECO:0000256" key="5">
    <source>
        <dbReference type="ARBA" id="ARBA00022989"/>
    </source>
</evidence>
<dbReference type="OrthoDB" id="430637at2759"/>
<dbReference type="SUPFAM" id="SSF47661">
    <property type="entry name" value="t-snare proteins"/>
    <property type="match status" value="1"/>
</dbReference>
<sequence>MSEVFEGYERQYCELSVNLSRKCNSAALLADGAEPKKQQISELKVGLDDADVLIRKMDLEARSLQPSLKATLLAKLREYKSDLNKLKKEVNKLTLTSANQAAHDLESGMMDPHADSTMSYMFSYNDFGDVLAFAIVKLCGLKASANQRERLAMSTERLDQSSDRIRESRRIALETEELSVLILGDLHQQRETLLHSHNKLHGVDDAIDKSKKILTSMSRRISRNKWIMGSVIGALILAIIIILYFKLFHQ</sequence>
<evidence type="ECO:0000256" key="7">
    <source>
        <dbReference type="ARBA" id="ARBA00023136"/>
    </source>
</evidence>
<dbReference type="Proteomes" id="UP000824120">
    <property type="component" value="Chromosome 5"/>
</dbReference>
<dbReference type="GO" id="GO:0000149">
    <property type="term" value="F:SNARE binding"/>
    <property type="evidence" value="ECO:0007669"/>
    <property type="project" value="TreeGrafter"/>
</dbReference>
<dbReference type="CDD" id="cd15862">
    <property type="entry name" value="SNARE_Vti1"/>
    <property type="match status" value="1"/>
</dbReference>
<keyword evidence="3 10" id="KW-0812">Transmembrane</keyword>
<dbReference type="FunFam" id="1.20.5.110:FF:000002">
    <property type="entry name" value="Vesicle transport through interaction with t-SNAREsB"/>
    <property type="match status" value="1"/>
</dbReference>
<evidence type="ECO:0000256" key="3">
    <source>
        <dbReference type="ARBA" id="ARBA00022692"/>
    </source>
</evidence>
<keyword evidence="5 10" id="KW-1133">Transmembrane helix</keyword>
<evidence type="ECO:0000259" key="11">
    <source>
        <dbReference type="Pfam" id="PF05008"/>
    </source>
</evidence>
<dbReference type="InterPro" id="IPR007705">
    <property type="entry name" value="Vesicle_trsprt_v-SNARE_N"/>
</dbReference>
<evidence type="ECO:0000256" key="10">
    <source>
        <dbReference type="SAM" id="Phobius"/>
    </source>
</evidence>
<comment type="similarity">
    <text evidence="1">Belongs to the VTI1 family.</text>
</comment>
<dbReference type="Pfam" id="PF05008">
    <property type="entry name" value="V-SNARE"/>
    <property type="match status" value="1"/>
</dbReference>
<keyword evidence="13" id="KW-1185">Reference proteome</keyword>
<dbReference type="GO" id="GO:0006886">
    <property type="term" value="P:intracellular protein transport"/>
    <property type="evidence" value="ECO:0007669"/>
    <property type="project" value="InterPro"/>
</dbReference>
<keyword evidence="7 10" id="KW-0472">Membrane</keyword>
<dbReference type="PANTHER" id="PTHR21230:SF66">
    <property type="entry name" value="VESICLE TRANSPORT V-SNARE 12"/>
    <property type="match status" value="1"/>
</dbReference>
<feature type="coiled-coil region" evidence="9">
    <location>
        <begin position="69"/>
        <end position="96"/>
    </location>
</feature>
<dbReference type="GO" id="GO:0005794">
    <property type="term" value="C:Golgi apparatus"/>
    <property type="evidence" value="ECO:0007669"/>
    <property type="project" value="TreeGrafter"/>
</dbReference>
<evidence type="ECO:0000313" key="12">
    <source>
        <dbReference type="EMBL" id="KAG5603486.1"/>
    </source>
</evidence>
<evidence type="ECO:0000256" key="1">
    <source>
        <dbReference type="ARBA" id="ARBA00006108"/>
    </source>
</evidence>
<organism evidence="12 13">
    <name type="scientific">Solanum commersonii</name>
    <name type="common">Commerson's wild potato</name>
    <name type="synonym">Commerson's nightshade</name>
    <dbReference type="NCBI Taxonomy" id="4109"/>
    <lineage>
        <taxon>Eukaryota</taxon>
        <taxon>Viridiplantae</taxon>
        <taxon>Streptophyta</taxon>
        <taxon>Embryophyta</taxon>
        <taxon>Tracheophyta</taxon>
        <taxon>Spermatophyta</taxon>
        <taxon>Magnoliopsida</taxon>
        <taxon>eudicotyledons</taxon>
        <taxon>Gunneridae</taxon>
        <taxon>Pentapetalae</taxon>
        <taxon>asterids</taxon>
        <taxon>lamiids</taxon>
        <taxon>Solanales</taxon>
        <taxon>Solanaceae</taxon>
        <taxon>Solanoideae</taxon>
        <taxon>Solaneae</taxon>
        <taxon>Solanum</taxon>
    </lineage>
</organism>
<dbReference type="GO" id="GO:0031902">
    <property type="term" value="C:late endosome membrane"/>
    <property type="evidence" value="ECO:0007669"/>
    <property type="project" value="TreeGrafter"/>
</dbReference>
<dbReference type="Pfam" id="PF12352">
    <property type="entry name" value="V-SNARE_C"/>
    <property type="match status" value="1"/>
</dbReference>
<dbReference type="GO" id="GO:0006906">
    <property type="term" value="P:vesicle fusion"/>
    <property type="evidence" value="ECO:0007669"/>
    <property type="project" value="TreeGrafter"/>
</dbReference>
<protein>
    <recommendedName>
        <fullName evidence="11">Vesicle transport v-SNARE N-terminal domain-containing protein</fullName>
    </recommendedName>
</protein>
<dbReference type="GO" id="GO:0005484">
    <property type="term" value="F:SNAP receptor activity"/>
    <property type="evidence" value="ECO:0007669"/>
    <property type="project" value="TreeGrafter"/>
</dbReference>
<dbReference type="Gene3D" id="1.20.5.110">
    <property type="match status" value="1"/>
</dbReference>
<dbReference type="EMBL" id="JACXVP010000005">
    <property type="protein sequence ID" value="KAG5603486.1"/>
    <property type="molecule type" value="Genomic_DNA"/>
</dbReference>
<dbReference type="AlphaFoldDB" id="A0A9J5YX79"/>
<evidence type="ECO:0000256" key="9">
    <source>
        <dbReference type="SAM" id="Coils"/>
    </source>
</evidence>
<keyword evidence="2" id="KW-0813">Transport</keyword>
<comment type="subcellular location">
    <subcellularLocation>
        <location evidence="8">Prevacuolar compartment membrane</location>
        <topology evidence="8">Single-pass type IV membrane protein</topology>
    </subcellularLocation>
</comment>